<dbReference type="NCBIfam" id="NF000594">
    <property type="entry name" value="PRK00015.1-1"/>
    <property type="match status" value="1"/>
</dbReference>
<dbReference type="OrthoDB" id="9803420at2"/>
<dbReference type="CDD" id="cd07182">
    <property type="entry name" value="RNase_HII_bacteria_HII_like"/>
    <property type="match status" value="1"/>
</dbReference>
<evidence type="ECO:0000313" key="20">
    <source>
        <dbReference type="Proteomes" id="UP000594771"/>
    </source>
</evidence>
<keyword evidence="21" id="KW-1185">Reference proteome</keyword>
<dbReference type="GO" id="GO:0032299">
    <property type="term" value="C:ribonuclease H2 complex"/>
    <property type="evidence" value="ECO:0007669"/>
    <property type="project" value="TreeGrafter"/>
</dbReference>
<keyword evidence="13 14" id="KW-0464">Manganese</keyword>
<dbReference type="HAMAP" id="MF_00052_B">
    <property type="entry name" value="RNase_HII_B"/>
    <property type="match status" value="1"/>
</dbReference>
<dbReference type="InterPro" id="IPR022898">
    <property type="entry name" value="RNase_HII"/>
</dbReference>
<keyword evidence="12 14" id="KW-0378">Hydrolase</keyword>
<evidence type="ECO:0000256" key="8">
    <source>
        <dbReference type="ARBA" id="ARBA00022490"/>
    </source>
</evidence>
<comment type="function">
    <text evidence="3 14 16">Endonuclease that specifically degrades the RNA of RNA-DNA hybrids.</text>
</comment>
<dbReference type="EMBL" id="CP065662">
    <property type="protein sequence ID" value="QPS00895.1"/>
    <property type="molecule type" value="Genomic_DNA"/>
</dbReference>
<comment type="similarity">
    <text evidence="5 14 16">Belongs to the RNase HII family.</text>
</comment>
<evidence type="ECO:0000256" key="16">
    <source>
        <dbReference type="RuleBase" id="RU003515"/>
    </source>
</evidence>
<dbReference type="PANTHER" id="PTHR10954:SF18">
    <property type="entry name" value="RIBONUCLEASE HII"/>
    <property type="match status" value="1"/>
</dbReference>
<evidence type="ECO:0000256" key="5">
    <source>
        <dbReference type="ARBA" id="ARBA00007383"/>
    </source>
</evidence>
<dbReference type="KEGG" id="aun:AWM73_04330"/>
<dbReference type="GO" id="GO:0030145">
    <property type="term" value="F:manganese ion binding"/>
    <property type="evidence" value="ECO:0007669"/>
    <property type="project" value="UniProtKB-UniRule"/>
</dbReference>
<dbReference type="PROSITE" id="PS51975">
    <property type="entry name" value="RNASE_H_2"/>
    <property type="match status" value="1"/>
</dbReference>
<evidence type="ECO:0000256" key="2">
    <source>
        <dbReference type="ARBA" id="ARBA00001946"/>
    </source>
</evidence>
<dbReference type="SUPFAM" id="SSF53098">
    <property type="entry name" value="Ribonuclease H-like"/>
    <property type="match status" value="1"/>
</dbReference>
<dbReference type="AlphaFoldDB" id="A0A0X8FEC9"/>
<dbReference type="RefSeq" id="WP_060778236.1">
    <property type="nucleotide sequence ID" value="NZ_CAJHLF010000002.1"/>
</dbReference>
<comment type="subcellular location">
    <subcellularLocation>
        <location evidence="4 14">Cytoplasm</location>
    </subcellularLocation>
</comment>
<keyword evidence="8 14" id="KW-0963">Cytoplasm</keyword>
<evidence type="ECO:0000256" key="12">
    <source>
        <dbReference type="ARBA" id="ARBA00022801"/>
    </source>
</evidence>
<dbReference type="GO" id="GO:0003723">
    <property type="term" value="F:RNA binding"/>
    <property type="evidence" value="ECO:0007669"/>
    <property type="project" value="UniProtKB-UniRule"/>
</dbReference>
<sequence length="258" mass="29331">MTKDKLTVQAIKDYLKQDLSAIDTDLVASWRLDQRQGVIKALRQYDRRLTKESERQEHIRYMNQIETDLHAQGFQYIAGVDEVGRGPLAGPVVTAAVILKPKRPLFDLRDSKQLSQAQRQNLIPLIKENSVAIAIDVQDNEAIDRYNILNATKRSMMNSIKKLSPQAEYVLIDAVDLPLDIPHSSLIKGDDRVSAIAAASIIAKEYRDQIMRDYAKQYPAYGFDRNVGYGTKEHLKAIETYGPCPIHRKSFAPIKNYF</sequence>
<dbReference type="EC" id="3.1.26.4" evidence="6 14"/>
<dbReference type="Proteomes" id="UP001069145">
    <property type="component" value="Unassembled WGS sequence"/>
</dbReference>
<dbReference type="GO" id="GO:0004523">
    <property type="term" value="F:RNA-DNA hybrid ribonuclease activity"/>
    <property type="evidence" value="ECO:0007669"/>
    <property type="project" value="UniProtKB-UniRule"/>
</dbReference>
<proteinExistence type="inferred from homology"/>
<evidence type="ECO:0000256" key="9">
    <source>
        <dbReference type="ARBA" id="ARBA00022722"/>
    </source>
</evidence>
<keyword evidence="9 14" id="KW-0540">Nuclease</keyword>
<dbReference type="GO" id="GO:0005737">
    <property type="term" value="C:cytoplasm"/>
    <property type="evidence" value="ECO:0007669"/>
    <property type="project" value="UniProtKB-SubCell"/>
</dbReference>
<evidence type="ECO:0000256" key="7">
    <source>
        <dbReference type="ARBA" id="ARBA00019179"/>
    </source>
</evidence>
<dbReference type="NCBIfam" id="NF000595">
    <property type="entry name" value="PRK00015.1-3"/>
    <property type="match status" value="1"/>
</dbReference>
<dbReference type="InterPro" id="IPR036397">
    <property type="entry name" value="RNaseH_sf"/>
</dbReference>
<comment type="cofactor">
    <cofactor evidence="14 15">
        <name>Mn(2+)</name>
        <dbReference type="ChEBI" id="CHEBI:29035"/>
    </cofactor>
    <cofactor evidence="14 15">
        <name>Mg(2+)</name>
        <dbReference type="ChEBI" id="CHEBI:18420"/>
    </cofactor>
    <text evidence="14 15">Manganese or magnesium. Binds 1 divalent metal ion per monomer in the absence of substrate. May bind a second metal ion after substrate binding.</text>
</comment>
<feature type="domain" description="RNase H type-2" evidence="17">
    <location>
        <begin position="75"/>
        <end position="258"/>
    </location>
</feature>
<dbReference type="InterPro" id="IPR012337">
    <property type="entry name" value="RNaseH-like_sf"/>
</dbReference>
<dbReference type="Gene3D" id="3.30.420.10">
    <property type="entry name" value="Ribonuclease H-like superfamily/Ribonuclease H"/>
    <property type="match status" value="1"/>
</dbReference>
<evidence type="ECO:0000313" key="21">
    <source>
        <dbReference type="Proteomes" id="UP001069145"/>
    </source>
</evidence>
<organism evidence="19 20">
    <name type="scientific">Aerococcus urinae</name>
    <dbReference type="NCBI Taxonomy" id="1376"/>
    <lineage>
        <taxon>Bacteria</taxon>
        <taxon>Bacillati</taxon>
        <taxon>Bacillota</taxon>
        <taxon>Bacilli</taxon>
        <taxon>Lactobacillales</taxon>
        <taxon>Aerococcaceae</taxon>
        <taxon>Aerococcus</taxon>
    </lineage>
</organism>
<feature type="binding site" evidence="14 15">
    <location>
        <position position="81"/>
    </location>
    <ligand>
        <name>a divalent metal cation</name>
        <dbReference type="ChEBI" id="CHEBI:60240"/>
    </ligand>
</feature>
<keyword evidence="10 14" id="KW-0479">Metal-binding</keyword>
<name>A0A0X8FEC9_9LACT</name>
<evidence type="ECO:0000256" key="10">
    <source>
        <dbReference type="ARBA" id="ARBA00022723"/>
    </source>
</evidence>
<evidence type="ECO:0000313" key="18">
    <source>
        <dbReference type="EMBL" id="MCY3052583.1"/>
    </source>
</evidence>
<dbReference type="PANTHER" id="PTHR10954">
    <property type="entry name" value="RIBONUCLEASE H2 SUBUNIT A"/>
    <property type="match status" value="1"/>
</dbReference>
<evidence type="ECO:0000256" key="6">
    <source>
        <dbReference type="ARBA" id="ARBA00012180"/>
    </source>
</evidence>
<reference evidence="18" key="2">
    <citation type="submission" date="2022-09" db="EMBL/GenBank/DDBJ databases">
        <title>Aerococcus urinae taxonomy study.</title>
        <authorList>
            <person name="Christensen J."/>
            <person name="Senneby E."/>
        </authorList>
    </citation>
    <scope>NUCLEOTIDE SEQUENCE</scope>
    <source>
        <strain evidence="18">NLD-066-U95</strain>
    </source>
</reference>
<dbReference type="FunFam" id="3.30.420.10:FF:000006">
    <property type="entry name" value="Ribonuclease HII"/>
    <property type="match status" value="1"/>
</dbReference>
<gene>
    <name evidence="14" type="primary">rnhB</name>
    <name evidence="19" type="ORF">I6G68_05725</name>
    <name evidence="18" type="ORF">ODY43_01000</name>
</gene>
<dbReference type="GO" id="GO:0006298">
    <property type="term" value="P:mismatch repair"/>
    <property type="evidence" value="ECO:0007669"/>
    <property type="project" value="TreeGrafter"/>
</dbReference>
<evidence type="ECO:0000313" key="19">
    <source>
        <dbReference type="EMBL" id="QPS00895.1"/>
    </source>
</evidence>
<feature type="binding site" evidence="14 15">
    <location>
        <position position="173"/>
    </location>
    <ligand>
        <name>a divalent metal cation</name>
        <dbReference type="ChEBI" id="CHEBI:60240"/>
    </ligand>
</feature>
<dbReference type="Pfam" id="PF01351">
    <property type="entry name" value="RNase_HII"/>
    <property type="match status" value="1"/>
</dbReference>
<dbReference type="Proteomes" id="UP000594771">
    <property type="component" value="Chromosome"/>
</dbReference>
<keyword evidence="11 14" id="KW-0255">Endonuclease</keyword>
<dbReference type="GO" id="GO:0043137">
    <property type="term" value="P:DNA replication, removal of RNA primer"/>
    <property type="evidence" value="ECO:0007669"/>
    <property type="project" value="TreeGrafter"/>
</dbReference>
<comment type="cofactor">
    <cofactor evidence="2">
        <name>Mg(2+)</name>
        <dbReference type="ChEBI" id="CHEBI:18420"/>
    </cofactor>
</comment>
<dbReference type="EMBL" id="JAOTML010000001">
    <property type="protein sequence ID" value="MCY3052583.1"/>
    <property type="molecule type" value="Genomic_DNA"/>
</dbReference>
<dbReference type="GeneID" id="35768509"/>
<reference evidence="19 20" key="1">
    <citation type="submission" date="2020-12" db="EMBL/GenBank/DDBJ databases">
        <title>FDA dAtabase for Regulatory Grade micrObial Sequences (FDA-ARGOS): Supporting development and validation of Infectious Disease Dx tests.</title>
        <authorList>
            <person name="Sproer C."/>
            <person name="Gronow S."/>
            <person name="Severitt S."/>
            <person name="Schroder I."/>
            <person name="Tallon L."/>
            <person name="Sadzewicz L."/>
            <person name="Zhao X."/>
            <person name="Boylan J."/>
            <person name="Ott S."/>
            <person name="Bowen H."/>
            <person name="Vavikolanu K."/>
            <person name="Mehta A."/>
            <person name="Aluvathingal J."/>
            <person name="Nadendla S."/>
            <person name="Lowell S."/>
            <person name="Myers T."/>
            <person name="Yan Y."/>
            <person name="Sichtig H."/>
        </authorList>
    </citation>
    <scope>NUCLEOTIDE SEQUENCE [LARGE SCALE GENOMIC DNA]</scope>
    <source>
        <strain evidence="19 20">FDAARGOS_911</strain>
    </source>
</reference>
<accession>A0A0X8FEC9</accession>
<evidence type="ECO:0000256" key="11">
    <source>
        <dbReference type="ARBA" id="ARBA00022759"/>
    </source>
</evidence>
<comment type="catalytic activity">
    <reaction evidence="1 14 15 16">
        <text>Endonucleolytic cleavage to 5'-phosphomonoester.</text>
        <dbReference type="EC" id="3.1.26.4"/>
    </reaction>
</comment>
<evidence type="ECO:0000256" key="1">
    <source>
        <dbReference type="ARBA" id="ARBA00000077"/>
    </source>
</evidence>
<evidence type="ECO:0000256" key="3">
    <source>
        <dbReference type="ARBA" id="ARBA00004065"/>
    </source>
</evidence>
<evidence type="ECO:0000256" key="13">
    <source>
        <dbReference type="ARBA" id="ARBA00023211"/>
    </source>
</evidence>
<protein>
    <recommendedName>
        <fullName evidence="7 14">Ribonuclease HII</fullName>
        <shortName evidence="14">RNase HII</shortName>
        <ecNumber evidence="6 14">3.1.26.4</ecNumber>
    </recommendedName>
</protein>
<feature type="binding site" evidence="14 15">
    <location>
        <position position="82"/>
    </location>
    <ligand>
        <name>a divalent metal cation</name>
        <dbReference type="ChEBI" id="CHEBI:60240"/>
    </ligand>
</feature>
<dbReference type="InterPro" id="IPR001352">
    <property type="entry name" value="RNase_HII/HIII"/>
</dbReference>
<evidence type="ECO:0000256" key="14">
    <source>
        <dbReference type="HAMAP-Rule" id="MF_00052"/>
    </source>
</evidence>
<dbReference type="InterPro" id="IPR024567">
    <property type="entry name" value="RNase_HII/HIII_dom"/>
</dbReference>
<evidence type="ECO:0000256" key="15">
    <source>
        <dbReference type="PROSITE-ProRule" id="PRU01319"/>
    </source>
</evidence>
<evidence type="ECO:0000256" key="4">
    <source>
        <dbReference type="ARBA" id="ARBA00004496"/>
    </source>
</evidence>
<evidence type="ECO:0000259" key="17">
    <source>
        <dbReference type="PROSITE" id="PS51975"/>
    </source>
</evidence>